<name>A0A4V5NE09_9PEZI</name>
<keyword evidence="2" id="KW-1185">Reference proteome</keyword>
<organism evidence="1 2">
    <name type="scientific">Cryomyces minteri</name>
    <dbReference type="NCBI Taxonomy" id="331657"/>
    <lineage>
        <taxon>Eukaryota</taxon>
        <taxon>Fungi</taxon>
        <taxon>Dikarya</taxon>
        <taxon>Ascomycota</taxon>
        <taxon>Pezizomycotina</taxon>
        <taxon>Dothideomycetes</taxon>
        <taxon>Dothideomycetes incertae sedis</taxon>
        <taxon>Cryomyces</taxon>
    </lineage>
</organism>
<dbReference type="InterPro" id="IPR054208">
    <property type="entry name" value="DUF6914"/>
</dbReference>
<evidence type="ECO:0000313" key="2">
    <source>
        <dbReference type="Proteomes" id="UP000308768"/>
    </source>
</evidence>
<dbReference type="AlphaFoldDB" id="A0A4V5NE09"/>
<dbReference type="OrthoDB" id="2679825at2759"/>
<dbReference type="EMBL" id="NAJN01001249">
    <property type="protein sequence ID" value="TKA64549.1"/>
    <property type="molecule type" value="Genomic_DNA"/>
</dbReference>
<sequence>MPGKEDTYHWALIVGPKDEKETSRGYRIHVKDTSLSSQEKVWVLEERESSMQATGQLLIRVLVAKITDRDRLLRSLRTVPIVKGDASWNCVSWVKEALGILREDGKAIGTSKLDWQTVRDTAMAYCQRKRNDHRFDGKARFDMSKAATYDLLEMKETIP</sequence>
<reference evidence="1 2" key="1">
    <citation type="submission" date="2017-03" db="EMBL/GenBank/DDBJ databases">
        <title>Genomes of endolithic fungi from Antarctica.</title>
        <authorList>
            <person name="Coleine C."/>
            <person name="Masonjones S."/>
            <person name="Stajich J.E."/>
        </authorList>
    </citation>
    <scope>NUCLEOTIDE SEQUENCE [LARGE SCALE GENOMIC DNA]</scope>
    <source>
        <strain evidence="1 2">CCFEE 5187</strain>
    </source>
</reference>
<evidence type="ECO:0000313" key="1">
    <source>
        <dbReference type="EMBL" id="TKA64549.1"/>
    </source>
</evidence>
<comment type="caution">
    <text evidence="1">The sequence shown here is derived from an EMBL/GenBank/DDBJ whole genome shotgun (WGS) entry which is preliminary data.</text>
</comment>
<accession>A0A4V5NE09</accession>
<proteinExistence type="predicted"/>
<gene>
    <name evidence="1" type="ORF">B0A49_09935</name>
</gene>
<protein>
    <submittedName>
        <fullName evidence="1">Uncharacterized protein</fullName>
    </submittedName>
</protein>
<dbReference type="Proteomes" id="UP000308768">
    <property type="component" value="Unassembled WGS sequence"/>
</dbReference>
<dbReference type="Pfam" id="PF21858">
    <property type="entry name" value="DUF6914"/>
    <property type="match status" value="1"/>
</dbReference>